<feature type="region of interest" description="Disordered" evidence="4">
    <location>
        <begin position="26"/>
        <end position="83"/>
    </location>
</feature>
<dbReference type="EMBL" id="JWZX01002330">
    <property type="protein sequence ID" value="KOO29921.1"/>
    <property type="molecule type" value="Genomic_DNA"/>
</dbReference>
<comment type="caution">
    <text evidence="6">The sequence shown here is derived from an EMBL/GenBank/DDBJ whole genome shotgun (WGS) entry which is preliminary data.</text>
</comment>
<proteinExistence type="predicted"/>
<dbReference type="Gene3D" id="1.10.1300.10">
    <property type="entry name" value="3'5'-cyclic nucleotide phosphodiesterase, catalytic domain"/>
    <property type="match status" value="1"/>
</dbReference>
<protein>
    <submittedName>
        <fullName evidence="6">Camp phosphodiesterase a</fullName>
    </submittedName>
</protein>
<keyword evidence="1" id="KW-0479">Metal-binding</keyword>
<dbReference type="InterPro" id="IPR002073">
    <property type="entry name" value="PDEase_catalytic_dom"/>
</dbReference>
<evidence type="ECO:0000256" key="1">
    <source>
        <dbReference type="ARBA" id="ARBA00022723"/>
    </source>
</evidence>
<dbReference type="GO" id="GO:0004114">
    <property type="term" value="F:3',5'-cyclic-nucleotide phosphodiesterase activity"/>
    <property type="evidence" value="ECO:0007669"/>
    <property type="project" value="InterPro"/>
</dbReference>
<dbReference type="AlphaFoldDB" id="A0A0M0JTD4"/>
<keyword evidence="3" id="KW-0175">Coiled coil</keyword>
<sequence length="270" mass="29337">MVLATDMKKHRDIIYTLRALAAQHGAVAAEAPRGASEGSSSASNGDSPESSLSRQARRSPPSSSSASRLNSSHEGEQGGGRLHAERAEWASPFQAQAHVDVPLLLAVAIKFADLGHCFKPFQLHKQWAERITDEFWALGDRERQLGIAVSPLCDRDKDSNVPESQVGFFKHICVPFYSIVADLIDPTMLPWLRVQENLHSWELENSALKDKLRATQQQQQEASSARTVLIDALRARPPPAAPAAHDAGIDYGVLAADIAADNMAAHIAIN</sequence>
<evidence type="ECO:0000313" key="6">
    <source>
        <dbReference type="EMBL" id="KOO29921.1"/>
    </source>
</evidence>
<dbReference type="GO" id="GO:0046872">
    <property type="term" value="F:metal ion binding"/>
    <property type="evidence" value="ECO:0007669"/>
    <property type="project" value="UniProtKB-KW"/>
</dbReference>
<accession>A0A0M0JTD4</accession>
<name>A0A0M0JTD4_9EUKA</name>
<feature type="coiled-coil region" evidence="3">
    <location>
        <begin position="198"/>
        <end position="225"/>
    </location>
</feature>
<feature type="compositionally biased region" description="Basic and acidic residues" evidence="4">
    <location>
        <begin position="71"/>
        <end position="83"/>
    </location>
</feature>
<organism evidence="6 7">
    <name type="scientific">Chrysochromulina tobinii</name>
    <dbReference type="NCBI Taxonomy" id="1460289"/>
    <lineage>
        <taxon>Eukaryota</taxon>
        <taxon>Haptista</taxon>
        <taxon>Haptophyta</taxon>
        <taxon>Prymnesiophyceae</taxon>
        <taxon>Prymnesiales</taxon>
        <taxon>Chrysochromulinaceae</taxon>
        <taxon>Chrysochromulina</taxon>
    </lineage>
</organism>
<feature type="domain" description="PDEase" evidence="5">
    <location>
        <begin position="1"/>
        <end position="209"/>
    </location>
</feature>
<dbReference type="Pfam" id="PF00233">
    <property type="entry name" value="PDEase_I"/>
    <property type="match status" value="1"/>
</dbReference>
<gene>
    <name evidence="6" type="ORF">Ctob_014475</name>
</gene>
<reference evidence="7" key="1">
    <citation type="journal article" date="2015" name="PLoS Genet.">
        <title>Genome Sequence and Transcriptome Analyses of Chrysochromulina tobin: Metabolic Tools for Enhanced Algal Fitness in the Prominent Order Prymnesiales (Haptophyceae).</title>
        <authorList>
            <person name="Hovde B.T."/>
            <person name="Deodato C.R."/>
            <person name="Hunsperger H.M."/>
            <person name="Ryken S.A."/>
            <person name="Yost W."/>
            <person name="Jha R.K."/>
            <person name="Patterson J."/>
            <person name="Monnat R.J. Jr."/>
            <person name="Barlow S.B."/>
            <person name="Starkenburg S.R."/>
            <person name="Cattolico R.A."/>
        </authorList>
    </citation>
    <scope>NUCLEOTIDE SEQUENCE</scope>
    <source>
        <strain evidence="7">CCMP291</strain>
    </source>
</reference>
<evidence type="ECO:0000256" key="3">
    <source>
        <dbReference type="SAM" id="Coils"/>
    </source>
</evidence>
<evidence type="ECO:0000256" key="2">
    <source>
        <dbReference type="ARBA" id="ARBA00022801"/>
    </source>
</evidence>
<dbReference type="Proteomes" id="UP000037460">
    <property type="component" value="Unassembled WGS sequence"/>
</dbReference>
<dbReference type="OrthoDB" id="546632at2759"/>
<dbReference type="SUPFAM" id="SSF109604">
    <property type="entry name" value="HD-domain/PDEase-like"/>
    <property type="match status" value="1"/>
</dbReference>
<evidence type="ECO:0000259" key="5">
    <source>
        <dbReference type="PROSITE" id="PS51845"/>
    </source>
</evidence>
<keyword evidence="2" id="KW-0378">Hydrolase</keyword>
<dbReference type="GO" id="GO:0007165">
    <property type="term" value="P:signal transduction"/>
    <property type="evidence" value="ECO:0007669"/>
    <property type="project" value="InterPro"/>
</dbReference>
<dbReference type="PANTHER" id="PTHR11347">
    <property type="entry name" value="CYCLIC NUCLEOTIDE PHOSPHODIESTERASE"/>
    <property type="match status" value="1"/>
</dbReference>
<dbReference type="InterPro" id="IPR036971">
    <property type="entry name" value="PDEase_catalytic_dom_sf"/>
</dbReference>
<evidence type="ECO:0000256" key="4">
    <source>
        <dbReference type="SAM" id="MobiDB-lite"/>
    </source>
</evidence>
<keyword evidence="7" id="KW-1185">Reference proteome</keyword>
<evidence type="ECO:0000313" key="7">
    <source>
        <dbReference type="Proteomes" id="UP000037460"/>
    </source>
</evidence>
<dbReference type="PROSITE" id="PS51845">
    <property type="entry name" value="PDEASE_I_2"/>
    <property type="match status" value="1"/>
</dbReference>
<feature type="compositionally biased region" description="Low complexity" evidence="4">
    <location>
        <begin position="28"/>
        <end position="70"/>
    </location>
</feature>